<keyword evidence="6" id="KW-0418">Kinase</keyword>
<evidence type="ECO:0000256" key="2">
    <source>
        <dbReference type="ARBA" id="ARBA00012438"/>
    </source>
</evidence>
<evidence type="ECO:0000259" key="5">
    <source>
        <dbReference type="PROSITE" id="PS50112"/>
    </source>
</evidence>
<evidence type="ECO:0000313" key="7">
    <source>
        <dbReference type="Proteomes" id="UP000255508"/>
    </source>
</evidence>
<accession>A0A370E0W9</accession>
<dbReference type="PANTHER" id="PTHR43065:SF29">
    <property type="entry name" value="SENSOR PROTEIN KINASE FLES"/>
    <property type="match status" value="1"/>
</dbReference>
<dbReference type="EMBL" id="QFXD01000024">
    <property type="protein sequence ID" value="RDH93180.1"/>
    <property type="molecule type" value="Genomic_DNA"/>
</dbReference>
<protein>
    <recommendedName>
        <fullName evidence="2">histidine kinase</fullName>
        <ecNumber evidence="2">2.7.13.3</ecNumber>
    </recommendedName>
</protein>
<evidence type="ECO:0000259" key="4">
    <source>
        <dbReference type="PROSITE" id="PS50109"/>
    </source>
</evidence>
<dbReference type="AlphaFoldDB" id="A0A370E0W9"/>
<organism evidence="6 7">
    <name type="scientific">endosymbiont of Lamellibrachia luymesi</name>
    <dbReference type="NCBI Taxonomy" id="2200907"/>
    <lineage>
        <taxon>Bacteria</taxon>
        <taxon>Pseudomonadati</taxon>
        <taxon>Pseudomonadota</taxon>
        <taxon>Gammaproteobacteria</taxon>
        <taxon>sulfur-oxidizing symbionts</taxon>
    </lineage>
</organism>
<dbReference type="PROSITE" id="PS50112">
    <property type="entry name" value="PAS"/>
    <property type="match status" value="1"/>
</dbReference>
<feature type="domain" description="PAS" evidence="5">
    <location>
        <begin position="61"/>
        <end position="97"/>
    </location>
</feature>
<dbReference type="InterPro" id="IPR003661">
    <property type="entry name" value="HisK_dim/P_dom"/>
</dbReference>
<dbReference type="InterPro" id="IPR036097">
    <property type="entry name" value="HisK_dim/P_sf"/>
</dbReference>
<evidence type="ECO:0000256" key="1">
    <source>
        <dbReference type="ARBA" id="ARBA00000085"/>
    </source>
</evidence>
<dbReference type="InterPro" id="IPR003594">
    <property type="entry name" value="HATPase_dom"/>
</dbReference>
<dbReference type="GO" id="GO:0000155">
    <property type="term" value="F:phosphorelay sensor kinase activity"/>
    <property type="evidence" value="ECO:0007669"/>
    <property type="project" value="InterPro"/>
</dbReference>
<dbReference type="SUPFAM" id="SSF55874">
    <property type="entry name" value="ATPase domain of HSP90 chaperone/DNA topoisomerase II/histidine kinase"/>
    <property type="match status" value="1"/>
</dbReference>
<dbReference type="InterPro" id="IPR005467">
    <property type="entry name" value="His_kinase_dom"/>
</dbReference>
<feature type="domain" description="Histidine kinase" evidence="4">
    <location>
        <begin position="176"/>
        <end position="381"/>
    </location>
</feature>
<dbReference type="SUPFAM" id="SSF47384">
    <property type="entry name" value="Homodimeric domain of signal transducing histidine kinase"/>
    <property type="match status" value="1"/>
</dbReference>
<dbReference type="Pfam" id="PF13188">
    <property type="entry name" value="PAS_8"/>
    <property type="match status" value="1"/>
</dbReference>
<dbReference type="PANTHER" id="PTHR43065">
    <property type="entry name" value="SENSOR HISTIDINE KINASE"/>
    <property type="match status" value="1"/>
</dbReference>
<dbReference type="InterPro" id="IPR036890">
    <property type="entry name" value="HATPase_C_sf"/>
</dbReference>
<comment type="caution">
    <text evidence="6">The sequence shown here is derived from an EMBL/GenBank/DDBJ whole genome shotgun (WGS) entry which is preliminary data.</text>
</comment>
<dbReference type="SUPFAM" id="SSF55785">
    <property type="entry name" value="PYP-like sensor domain (PAS domain)"/>
    <property type="match status" value="1"/>
</dbReference>
<dbReference type="InterPro" id="IPR004358">
    <property type="entry name" value="Sig_transdc_His_kin-like_C"/>
</dbReference>
<dbReference type="InterPro" id="IPR035965">
    <property type="entry name" value="PAS-like_dom_sf"/>
</dbReference>
<dbReference type="Gene3D" id="3.30.450.20">
    <property type="entry name" value="PAS domain"/>
    <property type="match status" value="1"/>
</dbReference>
<dbReference type="InterPro" id="IPR000014">
    <property type="entry name" value="PAS"/>
</dbReference>
<dbReference type="SMART" id="SM00388">
    <property type="entry name" value="HisKA"/>
    <property type="match status" value="1"/>
</dbReference>
<dbReference type="PROSITE" id="PS50109">
    <property type="entry name" value="HIS_KIN"/>
    <property type="match status" value="1"/>
</dbReference>
<dbReference type="CDD" id="cd00082">
    <property type="entry name" value="HisKA"/>
    <property type="match status" value="1"/>
</dbReference>
<proteinExistence type="predicted"/>
<reference evidence="6 7" key="1">
    <citation type="journal article" date="2018" name="ISME J.">
        <title>Endosymbiont genomes yield clues of tubeworm success.</title>
        <authorList>
            <person name="Li Y."/>
            <person name="Liles M.R."/>
            <person name="Halanych K.M."/>
        </authorList>
    </citation>
    <scope>NUCLEOTIDE SEQUENCE [LARGE SCALE GENOMIC DNA]</scope>
    <source>
        <strain evidence="6">A1422</strain>
    </source>
</reference>
<dbReference type="PRINTS" id="PR00344">
    <property type="entry name" value="BCTRLSENSOR"/>
</dbReference>
<keyword evidence="3" id="KW-0597">Phosphoprotein</keyword>
<evidence type="ECO:0000256" key="3">
    <source>
        <dbReference type="ARBA" id="ARBA00022553"/>
    </source>
</evidence>
<gene>
    <name evidence="6" type="ORF">DIZ79_01440</name>
</gene>
<dbReference type="SMART" id="SM00387">
    <property type="entry name" value="HATPase_c"/>
    <property type="match status" value="1"/>
</dbReference>
<dbReference type="Pfam" id="PF00512">
    <property type="entry name" value="HisKA"/>
    <property type="match status" value="1"/>
</dbReference>
<sequence length="409" mass="45330">MNRSTPERQQSLEAAFNLFNQLSEELTGSYQQLQHQVLQLSSELAAARSERTLQLADKERIADRLERLLETLPAAVIVLDGEECVQEFNPAARSLLGSINEGDDWRELRRQLFQIPQHSGDDLRLCNGRILSISSCDLEQAPGRILVMLDVTETRKLQERLNRQERLGAMGEMSAQLAHQMRTPLSSALLYTSHLSRDDLTSGQRQRFTGKLRSRLQHMERQIRDILMFARGSSEGEEIISLSELLGEFAEGIRPELSDVAVTLKIEDLSAGAAVIKGRRDALLGVLSNLTDNALQQGAKRITLLLRVTDDVELLFSDNGPGVPAEIREQIFDPFFTNRAGGTGLGLAVVQNLVLSHHGEIRLTDSLNGGACFQLAFPLVSLQQTEQQIAVKLPVLGVGSPLIEARRLS</sequence>
<keyword evidence="6" id="KW-0808">Transferase</keyword>
<dbReference type="EC" id="2.7.13.3" evidence="2"/>
<name>A0A370E0W9_9GAMM</name>
<comment type="catalytic activity">
    <reaction evidence="1">
        <text>ATP + protein L-histidine = ADP + protein N-phospho-L-histidine.</text>
        <dbReference type="EC" id="2.7.13.3"/>
    </reaction>
</comment>
<evidence type="ECO:0000313" key="6">
    <source>
        <dbReference type="EMBL" id="RDH93180.1"/>
    </source>
</evidence>
<dbReference type="Pfam" id="PF02518">
    <property type="entry name" value="HATPase_c"/>
    <property type="match status" value="1"/>
</dbReference>
<dbReference type="Proteomes" id="UP000255508">
    <property type="component" value="Unassembled WGS sequence"/>
</dbReference>
<dbReference type="Gene3D" id="1.10.287.130">
    <property type="match status" value="1"/>
</dbReference>
<dbReference type="Gene3D" id="3.30.565.10">
    <property type="entry name" value="Histidine kinase-like ATPase, C-terminal domain"/>
    <property type="match status" value="1"/>
</dbReference>